<sequence length="124" mass="13708">MPAFVRWLSRLGKLILKPLKEGASSAIFHKELHWEFIRNHPLRSHASRAAEEQAVAEPPSSSATPSKASLPSRQTALFPPQAIIRLKGYDYAAEGAYFVTMCIQKRECLLGRGDDFEPSGADGQ</sequence>
<protein>
    <submittedName>
        <fullName evidence="2">Uncharacterized protein</fullName>
    </submittedName>
</protein>
<dbReference type="AlphaFoldDB" id="A0A1L3GH91"/>
<feature type="compositionally biased region" description="Low complexity" evidence="1">
    <location>
        <begin position="55"/>
        <end position="72"/>
    </location>
</feature>
<keyword evidence="3" id="KW-1185">Reference proteome</keyword>
<proteinExistence type="predicted"/>
<dbReference type="EMBL" id="CP015518">
    <property type="protein sequence ID" value="APG25311.1"/>
    <property type="molecule type" value="Genomic_DNA"/>
</dbReference>
<dbReference type="KEGG" id="pace:A6070_04015"/>
<dbReference type="STRING" id="29542.A6070_04015"/>
<evidence type="ECO:0000256" key="1">
    <source>
        <dbReference type="SAM" id="MobiDB-lite"/>
    </source>
</evidence>
<feature type="region of interest" description="Disordered" evidence="1">
    <location>
        <begin position="47"/>
        <end position="73"/>
    </location>
</feature>
<reference evidence="2 3" key="1">
    <citation type="journal article" date="2017" name="Genome Announc.">
        <title>Complete Genome Sequences of Two Acetylene-Fermenting Pelobacter acetylenicus Strains.</title>
        <authorList>
            <person name="Sutton J.M."/>
            <person name="Baesman S.M."/>
            <person name="Fierst J.L."/>
            <person name="Poret-Peterson A.T."/>
            <person name="Oremland R.S."/>
            <person name="Dunlap D.S."/>
            <person name="Akob D.M."/>
        </authorList>
    </citation>
    <scope>NUCLEOTIDE SEQUENCE [LARGE SCALE GENOMIC DNA]</scope>
    <source>
        <strain evidence="2 3">DSM 3247</strain>
    </source>
</reference>
<dbReference type="Proteomes" id="UP000182264">
    <property type="component" value="Chromosome"/>
</dbReference>
<evidence type="ECO:0000313" key="3">
    <source>
        <dbReference type="Proteomes" id="UP000182264"/>
    </source>
</evidence>
<gene>
    <name evidence="2" type="ORF">A7E75_10015</name>
</gene>
<evidence type="ECO:0000313" key="2">
    <source>
        <dbReference type="EMBL" id="APG25311.1"/>
    </source>
</evidence>
<organism evidence="2 3">
    <name type="scientific">Syntrophotalea acetylenica</name>
    <name type="common">Pelobacter acetylenicus</name>
    <dbReference type="NCBI Taxonomy" id="29542"/>
    <lineage>
        <taxon>Bacteria</taxon>
        <taxon>Pseudomonadati</taxon>
        <taxon>Thermodesulfobacteriota</taxon>
        <taxon>Desulfuromonadia</taxon>
        <taxon>Desulfuromonadales</taxon>
        <taxon>Syntrophotaleaceae</taxon>
        <taxon>Syntrophotalea</taxon>
    </lineage>
</organism>
<name>A0A1L3GH91_SYNAC</name>
<accession>A0A1L3GH91</accession>